<keyword evidence="7 8" id="KW-0472">Membrane</keyword>
<gene>
    <name evidence="9" type="ORF">brsh051_11190</name>
</gene>
<dbReference type="GO" id="GO:0005886">
    <property type="term" value="C:plasma membrane"/>
    <property type="evidence" value="ECO:0007669"/>
    <property type="project" value="UniProtKB-SubCell"/>
</dbReference>
<dbReference type="EMBL" id="AP028056">
    <property type="protein sequence ID" value="BEH01838.1"/>
    <property type="molecule type" value="Genomic_DNA"/>
</dbReference>
<keyword evidence="5 8" id="KW-1133">Transmembrane helix</keyword>
<evidence type="ECO:0000256" key="7">
    <source>
        <dbReference type="ARBA" id="ARBA00023136"/>
    </source>
</evidence>
<keyword evidence="2" id="KW-0813">Transport</keyword>
<feature type="transmembrane region" description="Helical" evidence="8">
    <location>
        <begin position="93"/>
        <end position="114"/>
    </location>
</feature>
<keyword evidence="4 8" id="KW-0812">Transmembrane</keyword>
<dbReference type="InterPro" id="IPR003445">
    <property type="entry name" value="Cat_transpt"/>
</dbReference>
<feature type="transmembrane region" description="Helical" evidence="8">
    <location>
        <begin position="145"/>
        <end position="166"/>
    </location>
</feature>
<feature type="transmembrane region" description="Helical" evidence="8">
    <location>
        <begin position="246"/>
        <end position="267"/>
    </location>
</feature>
<dbReference type="PANTHER" id="PTHR32024">
    <property type="entry name" value="TRK SYSTEM POTASSIUM UPTAKE PROTEIN TRKG-RELATED"/>
    <property type="match status" value="1"/>
</dbReference>
<feature type="transmembrane region" description="Helical" evidence="8">
    <location>
        <begin position="65"/>
        <end position="81"/>
    </location>
</feature>
<dbReference type="PANTHER" id="PTHR32024:SF1">
    <property type="entry name" value="KTR SYSTEM POTASSIUM UPTAKE PROTEIN B"/>
    <property type="match status" value="1"/>
</dbReference>
<sequence>MAREIGTTWKTPVLLAPVRYLRGFVRRSPSRAAVLIFFVAAGLFTLLLKLPIASADGRSAPLEDAVFTATSAVTVTGLTTVDTATQWTFFGQVVILLAIQAGGLGIVTVALLLMQAVTRHLGVQGRVFAQQNMGGASQIGEVGRLLRTVVVTTLTIEAVLVLLLAPRFVMREEHWWEGLWSALFYGVSAFNNAGFVIHEGGLTPFEGDLWILVPIMLGVFVGSFGFPVFLTLIMHKWHRRKWNLHAKLTLATTTILLAAGAIAWGVLEWGNEHTVGHLNPAEKAFHALFASVMMRSGGFALTDTNESTPITLLVSDALMFVGGGSASTAGGIKVATLAVLFLGIVAEARGDRHVIAARRRIPDGTLRLAISVTFLGATLVLASTALVMTVSNAPLDRILFEVISAFATCGLSVGLSAELEPFGKYVLSMLMLAGRIGPISLAAALALRQRNRLYTLPEERPIIG</sequence>
<name>A0AAN0KFH6_9ACTN</name>
<dbReference type="KEGG" id="broo:brsh051_11190"/>
<feature type="transmembrane region" description="Helical" evidence="8">
    <location>
        <begin position="425"/>
        <end position="447"/>
    </location>
</feature>
<protein>
    <submittedName>
        <fullName evidence="9">Potassium transporter TrkG</fullName>
    </submittedName>
</protein>
<keyword evidence="6" id="KW-0406">Ion transport</keyword>
<evidence type="ECO:0000256" key="8">
    <source>
        <dbReference type="SAM" id="Phobius"/>
    </source>
</evidence>
<evidence type="ECO:0000256" key="6">
    <source>
        <dbReference type="ARBA" id="ARBA00023065"/>
    </source>
</evidence>
<keyword evidence="10" id="KW-1185">Reference proteome</keyword>
<comment type="subcellular location">
    <subcellularLocation>
        <location evidence="1">Cell membrane</location>
        <topology evidence="1">Multi-pass membrane protein</topology>
    </subcellularLocation>
</comment>
<accession>A0AAN0KFH6</accession>
<feature type="transmembrane region" description="Helical" evidence="8">
    <location>
        <begin position="209"/>
        <end position="234"/>
    </location>
</feature>
<evidence type="ECO:0000256" key="3">
    <source>
        <dbReference type="ARBA" id="ARBA00022475"/>
    </source>
</evidence>
<reference evidence="9" key="1">
    <citation type="journal article" date="2024" name="Int. J. Syst. Evol. Microbiol.">
        <title>Brooklawnia propionicigenes sp. nov., a facultatively anaerobic, propionate-producing bacterium isolated from a methanogenic reactor treating waste from cattle farms.</title>
        <authorList>
            <person name="Akita Y."/>
            <person name="Ueki A."/>
            <person name="Tonouchi A."/>
            <person name="Sugawara Y."/>
            <person name="Honma S."/>
            <person name="Kaku N."/>
            <person name="Ueki K."/>
        </authorList>
    </citation>
    <scope>NUCLEOTIDE SEQUENCE</scope>
    <source>
        <strain evidence="9">SH051</strain>
    </source>
</reference>
<evidence type="ECO:0000313" key="9">
    <source>
        <dbReference type="EMBL" id="BEH01838.1"/>
    </source>
</evidence>
<dbReference type="AlphaFoldDB" id="A0AAN0KFH6"/>
<evidence type="ECO:0000256" key="2">
    <source>
        <dbReference type="ARBA" id="ARBA00022448"/>
    </source>
</evidence>
<evidence type="ECO:0000313" key="10">
    <source>
        <dbReference type="Proteomes" id="UP001431656"/>
    </source>
</evidence>
<keyword evidence="3" id="KW-1003">Cell membrane</keyword>
<dbReference type="Pfam" id="PF02386">
    <property type="entry name" value="TrkH"/>
    <property type="match status" value="1"/>
</dbReference>
<feature type="transmembrane region" description="Helical" evidence="8">
    <location>
        <begin position="317"/>
        <end position="345"/>
    </location>
</feature>
<dbReference type="Proteomes" id="UP001431656">
    <property type="component" value="Chromosome"/>
</dbReference>
<proteinExistence type="predicted"/>
<feature type="transmembrane region" description="Helical" evidence="8">
    <location>
        <begin position="178"/>
        <end position="197"/>
    </location>
</feature>
<feature type="transmembrane region" description="Helical" evidence="8">
    <location>
        <begin position="366"/>
        <end position="390"/>
    </location>
</feature>
<evidence type="ECO:0000256" key="4">
    <source>
        <dbReference type="ARBA" id="ARBA00022692"/>
    </source>
</evidence>
<dbReference type="GO" id="GO:0030001">
    <property type="term" value="P:metal ion transport"/>
    <property type="evidence" value="ECO:0007669"/>
    <property type="project" value="UniProtKB-ARBA"/>
</dbReference>
<evidence type="ECO:0000256" key="5">
    <source>
        <dbReference type="ARBA" id="ARBA00022989"/>
    </source>
</evidence>
<evidence type="ECO:0000256" key="1">
    <source>
        <dbReference type="ARBA" id="ARBA00004651"/>
    </source>
</evidence>
<feature type="transmembrane region" description="Helical" evidence="8">
    <location>
        <begin position="32"/>
        <end position="53"/>
    </location>
</feature>
<dbReference type="GO" id="GO:0008324">
    <property type="term" value="F:monoatomic cation transmembrane transporter activity"/>
    <property type="evidence" value="ECO:0007669"/>
    <property type="project" value="InterPro"/>
</dbReference>
<organism evidence="9 10">
    <name type="scientific">Brooklawnia propionicigenes</name>
    <dbReference type="NCBI Taxonomy" id="3041175"/>
    <lineage>
        <taxon>Bacteria</taxon>
        <taxon>Bacillati</taxon>
        <taxon>Actinomycetota</taxon>
        <taxon>Actinomycetes</taxon>
        <taxon>Propionibacteriales</taxon>
        <taxon>Propionibacteriaceae</taxon>
        <taxon>Brooklawnia</taxon>
    </lineage>
</organism>